<reference evidence="2" key="1">
    <citation type="journal article" date="2018" name="Genome Announc.">
        <title>First complete genome sequence of Yersinia massiliensis.</title>
        <authorList>
            <person name="Thomas M.C."/>
            <person name="Arling V."/>
            <person name="Goji N."/>
            <person name="Janzen T.W."/>
            <person name="Duceppe M.-O."/>
            <person name="Mathews A."/>
            <person name="Carrillo C."/>
            <person name="Amoako K."/>
        </authorList>
    </citation>
    <scope>NUCLEOTIDE SEQUENCE</scope>
    <source>
        <strain evidence="2">GTA</strain>
    </source>
</reference>
<evidence type="ECO:0000313" key="4">
    <source>
        <dbReference type="Proteomes" id="UP000240908"/>
    </source>
</evidence>
<keyword evidence="1" id="KW-0472">Membrane</keyword>
<evidence type="ECO:0000313" key="5">
    <source>
        <dbReference type="Proteomes" id="UP000698240"/>
    </source>
</evidence>
<proteinExistence type="predicted"/>
<feature type="transmembrane region" description="Helical" evidence="1">
    <location>
        <begin position="21"/>
        <end position="42"/>
    </location>
</feature>
<evidence type="ECO:0000256" key="1">
    <source>
        <dbReference type="SAM" id="Phobius"/>
    </source>
</evidence>
<keyword evidence="1" id="KW-0812">Transmembrane</keyword>
<dbReference type="InterPro" id="IPR048084">
    <property type="entry name" value="YniD-like"/>
</dbReference>
<dbReference type="EMBL" id="CP028487">
    <property type="protein sequence ID" value="AVX37998.1"/>
    <property type="molecule type" value="Genomic_DNA"/>
</dbReference>
<protein>
    <recommendedName>
        <fullName evidence="6">DUF2474 domain-containing protein</fullName>
    </recommendedName>
</protein>
<evidence type="ECO:0000313" key="3">
    <source>
        <dbReference type="EMBL" id="NIL26080.1"/>
    </source>
</evidence>
<dbReference type="EMBL" id="JAASAN010000002">
    <property type="protein sequence ID" value="NIL26080.1"/>
    <property type="molecule type" value="Genomic_DNA"/>
</dbReference>
<gene>
    <name evidence="2" type="ORF">DA391_10225</name>
    <name evidence="3" type="ORF">HB980_05880</name>
</gene>
<dbReference type="KEGG" id="yma:DA391_10225"/>
<keyword evidence="4" id="KW-1185">Reference proteome</keyword>
<accession>A0A2R4NPG6</accession>
<evidence type="ECO:0008006" key="6">
    <source>
        <dbReference type="Google" id="ProtNLM"/>
    </source>
</evidence>
<name>A0A2R4NPG6_9GAMM</name>
<dbReference type="NCBIfam" id="NF041491">
    <property type="entry name" value="membrane_YniD"/>
    <property type="match status" value="1"/>
</dbReference>
<keyword evidence="1" id="KW-1133">Transmembrane helix</keyword>
<dbReference type="AlphaFoldDB" id="A0A2R4NPG6"/>
<dbReference type="Proteomes" id="UP000698240">
    <property type="component" value="Unassembled WGS sequence"/>
</dbReference>
<sequence length="43" mass="5079">MLRSSKDPRVTKRFHAKHWKMFVVLLCICGALMLLRWASMIFG</sequence>
<evidence type="ECO:0000313" key="2">
    <source>
        <dbReference type="EMBL" id="AVX37998.1"/>
    </source>
</evidence>
<dbReference type="Proteomes" id="UP000240908">
    <property type="component" value="Chromosome"/>
</dbReference>
<dbReference type="RefSeq" id="WP_088130070.1">
    <property type="nucleotide sequence ID" value="NZ_CABHYD010000117.1"/>
</dbReference>
<organism evidence="3 5">
    <name type="scientific">Yersinia massiliensis</name>
    <dbReference type="NCBI Taxonomy" id="419257"/>
    <lineage>
        <taxon>Bacteria</taxon>
        <taxon>Pseudomonadati</taxon>
        <taxon>Pseudomonadota</taxon>
        <taxon>Gammaproteobacteria</taxon>
        <taxon>Enterobacterales</taxon>
        <taxon>Yersiniaceae</taxon>
        <taxon>Yersinia</taxon>
    </lineage>
</organism>
<reference evidence="3" key="2">
    <citation type="submission" date="2020-03" db="EMBL/GenBank/DDBJ databases">
        <authorList>
            <person name="Kislichkina A."/>
            <person name="Dentovskaya S."/>
            <person name="Shaikhutdinov R."/>
            <person name="Ivanov S."/>
            <person name="Sizova A."/>
            <person name="Solomentsev V."/>
            <person name="Bogun A."/>
        </authorList>
    </citation>
    <scope>NUCLEOTIDE SEQUENCE</scope>
    <source>
        <strain evidence="3">SCPM-O-B-8025</strain>
    </source>
</reference>